<evidence type="ECO:0000313" key="4">
    <source>
        <dbReference type="EMBL" id="MBR7792457.1"/>
    </source>
</evidence>
<gene>
    <name evidence="3 4" type="primary">fdhD</name>
    <name evidence="4" type="ORF">KDM87_07585</name>
</gene>
<dbReference type="NCBIfam" id="TIGR00129">
    <property type="entry name" value="fdhD_narQ"/>
    <property type="match status" value="1"/>
</dbReference>
<dbReference type="PIRSF" id="PIRSF015626">
    <property type="entry name" value="FdhD"/>
    <property type="match status" value="1"/>
</dbReference>
<proteinExistence type="inferred from homology"/>
<organism evidence="4 5">
    <name type="scientific">Undibacterium rivi</name>
    <dbReference type="NCBI Taxonomy" id="2828729"/>
    <lineage>
        <taxon>Bacteria</taxon>
        <taxon>Pseudomonadati</taxon>
        <taxon>Pseudomonadota</taxon>
        <taxon>Betaproteobacteria</taxon>
        <taxon>Burkholderiales</taxon>
        <taxon>Oxalobacteraceae</taxon>
        <taxon>Undibacterium</taxon>
    </lineage>
</organism>
<keyword evidence="5" id="KW-1185">Reference proteome</keyword>
<keyword evidence="2 3" id="KW-0501">Molybdenum cofactor biosynthesis</keyword>
<dbReference type="Gene3D" id="3.10.20.10">
    <property type="match status" value="1"/>
</dbReference>
<dbReference type="Proteomes" id="UP000682982">
    <property type="component" value="Unassembled WGS sequence"/>
</dbReference>
<comment type="caution">
    <text evidence="4">The sequence shown here is derived from an EMBL/GenBank/DDBJ whole genome shotgun (WGS) entry which is preliminary data.</text>
</comment>
<dbReference type="PANTHER" id="PTHR30592:SF1">
    <property type="entry name" value="SULFUR CARRIER PROTEIN FDHD"/>
    <property type="match status" value="1"/>
</dbReference>
<dbReference type="Pfam" id="PF02634">
    <property type="entry name" value="FdhD-NarQ"/>
    <property type="match status" value="1"/>
</dbReference>
<evidence type="ECO:0000313" key="5">
    <source>
        <dbReference type="Proteomes" id="UP000682982"/>
    </source>
</evidence>
<reference evidence="4 5" key="1">
    <citation type="submission" date="2021-04" db="EMBL/GenBank/DDBJ databases">
        <title>novel species isolated from subtropical streams in China.</title>
        <authorList>
            <person name="Lu H."/>
        </authorList>
    </citation>
    <scope>NUCLEOTIDE SEQUENCE [LARGE SCALE GENOMIC DNA]</scope>
    <source>
        <strain evidence="4 5">FT147W</strain>
    </source>
</reference>
<dbReference type="SUPFAM" id="SSF53927">
    <property type="entry name" value="Cytidine deaminase-like"/>
    <property type="match status" value="1"/>
</dbReference>
<dbReference type="RefSeq" id="WP_212678492.1">
    <property type="nucleotide sequence ID" value="NZ_JAGSPK010000002.1"/>
</dbReference>
<comment type="similarity">
    <text evidence="3">Belongs to the FdhD family.</text>
</comment>
<comment type="caution">
    <text evidence="3">Lacks conserved residue(s) required for the propagation of feature annotation.</text>
</comment>
<evidence type="ECO:0000256" key="3">
    <source>
        <dbReference type="HAMAP-Rule" id="MF_00187"/>
    </source>
</evidence>
<evidence type="ECO:0000256" key="2">
    <source>
        <dbReference type="ARBA" id="ARBA00023150"/>
    </source>
</evidence>
<dbReference type="EMBL" id="JAGSPK010000002">
    <property type="protein sequence ID" value="MBR7792457.1"/>
    <property type="molecule type" value="Genomic_DNA"/>
</dbReference>
<dbReference type="InterPro" id="IPR016193">
    <property type="entry name" value="Cytidine_deaminase-like"/>
</dbReference>
<feature type="active site" description="Cysteine persulfide intermediate" evidence="3">
    <location>
        <position position="124"/>
    </location>
</feature>
<dbReference type="Gene3D" id="3.40.140.10">
    <property type="entry name" value="Cytidine Deaminase, domain 2"/>
    <property type="match status" value="1"/>
</dbReference>
<accession>A0ABS5H1A7</accession>
<comment type="function">
    <text evidence="3">Required for formate dehydrogenase (FDH) activity. Acts as a sulfur carrier protein that transfers sulfur from IscS to the molybdenum cofactor prior to its insertion into FDH.</text>
</comment>
<dbReference type="HAMAP" id="MF_00187">
    <property type="entry name" value="FdhD"/>
    <property type="match status" value="1"/>
</dbReference>
<keyword evidence="1 3" id="KW-0963">Cytoplasm</keyword>
<protein>
    <recommendedName>
        <fullName evidence="3">Sulfur carrier protein FdhD</fullName>
    </recommendedName>
</protein>
<name>A0ABS5H1A7_9BURK</name>
<dbReference type="PANTHER" id="PTHR30592">
    <property type="entry name" value="FORMATE DEHYDROGENASE"/>
    <property type="match status" value="1"/>
</dbReference>
<sequence length="295" mass="31457">MATETLTTPDIFARGSREMTVDQHKFADGWFLQTSDSIAEEVPVALVFNGISHAVMMATPLDLEDFAIGFSLAERIIDQPSQIYDITVVSNTAILGIELQIQIASECFVQLKNKRRSLSGKTGCGLCGLESLQSLDLATPRLNADHHVSKAALAKAFGELSSKQVLNAATGAMHAAAWADLGGNILCVREDVGRHNALDKLIGALRCERSEVADIRDSVAGRALAAGFAIMSSRASYELLQKSARAGISILATISAPTSLAISMAESAGICLIGFVREHGFVVYTHPQRLQAESA</sequence>
<comment type="subcellular location">
    <subcellularLocation>
        <location evidence="3">Cytoplasm</location>
    </subcellularLocation>
</comment>
<dbReference type="InterPro" id="IPR003786">
    <property type="entry name" value="FdhD"/>
</dbReference>
<evidence type="ECO:0000256" key="1">
    <source>
        <dbReference type="ARBA" id="ARBA00022490"/>
    </source>
</evidence>